<evidence type="ECO:0000313" key="2">
    <source>
        <dbReference type="Proteomes" id="UP000076532"/>
    </source>
</evidence>
<reference evidence="1 2" key="1">
    <citation type="journal article" date="2016" name="Mol. Biol. Evol.">
        <title>Comparative Genomics of Early-Diverging Mushroom-Forming Fungi Provides Insights into the Origins of Lignocellulose Decay Capabilities.</title>
        <authorList>
            <person name="Nagy L.G."/>
            <person name="Riley R."/>
            <person name="Tritt A."/>
            <person name="Adam C."/>
            <person name="Daum C."/>
            <person name="Floudas D."/>
            <person name="Sun H."/>
            <person name="Yadav J.S."/>
            <person name="Pangilinan J."/>
            <person name="Larsson K.H."/>
            <person name="Matsuura K."/>
            <person name="Barry K."/>
            <person name="Labutti K."/>
            <person name="Kuo R."/>
            <person name="Ohm R.A."/>
            <person name="Bhattacharya S.S."/>
            <person name="Shirouzu T."/>
            <person name="Yoshinaga Y."/>
            <person name="Martin F.M."/>
            <person name="Grigoriev I.V."/>
            <person name="Hibbett D.S."/>
        </authorList>
    </citation>
    <scope>NUCLEOTIDE SEQUENCE [LARGE SCALE GENOMIC DNA]</scope>
    <source>
        <strain evidence="1 2">CBS 109695</strain>
    </source>
</reference>
<name>A0A165Y980_9AGAM</name>
<dbReference type="Proteomes" id="UP000076532">
    <property type="component" value="Unassembled WGS sequence"/>
</dbReference>
<protein>
    <recommendedName>
        <fullName evidence="3">F-box domain-containing protein</fullName>
    </recommendedName>
</protein>
<evidence type="ECO:0008006" key="3">
    <source>
        <dbReference type="Google" id="ProtNLM"/>
    </source>
</evidence>
<accession>A0A165Y980</accession>
<proteinExistence type="predicted"/>
<dbReference type="EMBL" id="KV417702">
    <property type="protein sequence ID" value="KZP09331.1"/>
    <property type="molecule type" value="Genomic_DNA"/>
</dbReference>
<evidence type="ECO:0000313" key="1">
    <source>
        <dbReference type="EMBL" id="KZP09331.1"/>
    </source>
</evidence>
<organism evidence="1 2">
    <name type="scientific">Athelia psychrophila</name>
    <dbReference type="NCBI Taxonomy" id="1759441"/>
    <lineage>
        <taxon>Eukaryota</taxon>
        <taxon>Fungi</taxon>
        <taxon>Dikarya</taxon>
        <taxon>Basidiomycota</taxon>
        <taxon>Agaricomycotina</taxon>
        <taxon>Agaricomycetes</taxon>
        <taxon>Agaricomycetidae</taxon>
        <taxon>Atheliales</taxon>
        <taxon>Atheliaceae</taxon>
        <taxon>Athelia</taxon>
    </lineage>
</organism>
<sequence length="307" mass="34612">MVPTVPDLAGPWPKERIGQDQLNNSEQFRLPRAGELATFGAELKKRTWNSGLYRTCNSILRFCRHDWNSYNLGAKVCKIHASLPHHLADIPMDLATTLGMHRSAYIVSLPAEIVALVFEICYRQYSNKVSARKFVLRMSHVSQQWRSAVACQQIFWTDVLITITKCTLLWPMEQCLQRSGTLPVDVDITSTQKMDSEALELVTRTICGAIASHANRWRSFRARCRAGTNMLLVMRGLRDMTAPVLEDLQLVLEEEEMDGGAPWRLRISAYRDISAGDGVPHDILNLVTCTSYVVYAGCHFSKIGVGR</sequence>
<gene>
    <name evidence="1" type="ORF">FIBSPDRAFT_964019</name>
</gene>
<keyword evidence="2" id="KW-1185">Reference proteome</keyword>
<dbReference type="AlphaFoldDB" id="A0A165Y980"/>